<dbReference type="Proteomes" id="UP000626148">
    <property type="component" value="Unassembled WGS sequence"/>
</dbReference>
<dbReference type="SUPFAM" id="SSF69593">
    <property type="entry name" value="Glycerol-3-phosphate (1)-acyltransferase"/>
    <property type="match status" value="1"/>
</dbReference>
<organism evidence="9 10">
    <name type="scientific">Saccharospirillum salsuginis</name>
    <dbReference type="NCBI Taxonomy" id="418750"/>
    <lineage>
        <taxon>Bacteria</taxon>
        <taxon>Pseudomonadati</taxon>
        <taxon>Pseudomonadota</taxon>
        <taxon>Gammaproteobacteria</taxon>
        <taxon>Oceanospirillales</taxon>
        <taxon>Saccharospirillaceae</taxon>
        <taxon>Saccharospirillum</taxon>
    </lineage>
</organism>
<keyword evidence="10" id="KW-1185">Reference proteome</keyword>
<dbReference type="PANTHER" id="PTHR23063">
    <property type="entry name" value="PHOSPHOLIPID ACYLTRANSFERASE"/>
    <property type="match status" value="1"/>
</dbReference>
<sequence>MHPVLMLRLTRLLALVFCVLQGLLLAGSHRLLCRLGLSSPGAIHAYARLWFRSLLWVLNVRVRLDAGVLEHRGLIAANHTSWLDIPVLGAVLPTYFLSKAEVRDMPLVGWLADSGGTLFIHRGRHEQEEVRDRMQSRLGDGHFLTLFPEGTTGRGDRLRPFHPRLFAAAIETGVPVVPIAIHYRSDDPQDPKIPFEQEAFFTNIWRVLGIWRTDVEVRVLPALESAGMPRRALADQARSAIIRSLRLPSEPRVPDRPAPTPESLT</sequence>
<evidence type="ECO:0000256" key="5">
    <source>
        <dbReference type="ARBA" id="ARBA00023098"/>
    </source>
</evidence>
<dbReference type="GO" id="GO:0016746">
    <property type="term" value="F:acyltransferase activity"/>
    <property type="evidence" value="ECO:0007669"/>
    <property type="project" value="UniProtKB-KW"/>
</dbReference>
<dbReference type="GO" id="GO:0016020">
    <property type="term" value="C:membrane"/>
    <property type="evidence" value="ECO:0007669"/>
    <property type="project" value="UniProtKB-SubCell"/>
</dbReference>
<feature type="domain" description="Phospholipid/glycerol acyltransferase" evidence="8">
    <location>
        <begin position="73"/>
        <end position="184"/>
    </location>
</feature>
<evidence type="ECO:0000256" key="7">
    <source>
        <dbReference type="ARBA" id="ARBA00023315"/>
    </source>
</evidence>
<dbReference type="SMART" id="SM00563">
    <property type="entry name" value="PlsC"/>
    <property type="match status" value="1"/>
</dbReference>
<dbReference type="AlphaFoldDB" id="A0A918K0E3"/>
<keyword evidence="6" id="KW-0472">Membrane</keyword>
<dbReference type="GO" id="GO:0006629">
    <property type="term" value="P:lipid metabolic process"/>
    <property type="evidence" value="ECO:0007669"/>
    <property type="project" value="UniProtKB-KW"/>
</dbReference>
<dbReference type="CDD" id="cd07989">
    <property type="entry name" value="LPLAT_AGPAT-like"/>
    <property type="match status" value="1"/>
</dbReference>
<dbReference type="Pfam" id="PF01553">
    <property type="entry name" value="Acyltransferase"/>
    <property type="match status" value="1"/>
</dbReference>
<keyword evidence="2" id="KW-0808">Transferase</keyword>
<evidence type="ECO:0000256" key="4">
    <source>
        <dbReference type="ARBA" id="ARBA00022989"/>
    </source>
</evidence>
<evidence type="ECO:0000256" key="1">
    <source>
        <dbReference type="ARBA" id="ARBA00004370"/>
    </source>
</evidence>
<reference evidence="9" key="1">
    <citation type="journal article" date="2014" name="Int. J. Syst. Evol. Microbiol.">
        <title>Complete genome sequence of Corynebacterium casei LMG S-19264T (=DSM 44701T), isolated from a smear-ripened cheese.</title>
        <authorList>
            <consortium name="US DOE Joint Genome Institute (JGI-PGF)"/>
            <person name="Walter F."/>
            <person name="Albersmeier A."/>
            <person name="Kalinowski J."/>
            <person name="Ruckert C."/>
        </authorList>
    </citation>
    <scope>NUCLEOTIDE SEQUENCE</scope>
    <source>
        <strain evidence="9">KCTC 22169</strain>
    </source>
</reference>
<gene>
    <name evidence="9" type="ORF">GCM10007392_04430</name>
</gene>
<name>A0A918K0E3_9GAMM</name>
<proteinExistence type="predicted"/>
<evidence type="ECO:0000256" key="2">
    <source>
        <dbReference type="ARBA" id="ARBA00022679"/>
    </source>
</evidence>
<dbReference type="PANTHER" id="PTHR23063:SF52">
    <property type="entry name" value="LYSOPHOSPHATIDYLCHOLINE ACYLTRANSFERASE"/>
    <property type="match status" value="1"/>
</dbReference>
<keyword evidence="3" id="KW-0812">Transmembrane</keyword>
<evidence type="ECO:0000256" key="6">
    <source>
        <dbReference type="ARBA" id="ARBA00023136"/>
    </source>
</evidence>
<accession>A0A918K0E3</accession>
<evidence type="ECO:0000256" key="3">
    <source>
        <dbReference type="ARBA" id="ARBA00022692"/>
    </source>
</evidence>
<evidence type="ECO:0000313" key="10">
    <source>
        <dbReference type="Proteomes" id="UP000626148"/>
    </source>
</evidence>
<protein>
    <submittedName>
        <fullName evidence="9">1-acyl-sn-glycerol-3-phosphate acyltransferase</fullName>
    </submittedName>
</protein>
<comment type="caution">
    <text evidence="9">The sequence shown here is derived from an EMBL/GenBank/DDBJ whole genome shotgun (WGS) entry which is preliminary data.</text>
</comment>
<dbReference type="EMBL" id="BMXR01000001">
    <property type="protein sequence ID" value="GGX40764.1"/>
    <property type="molecule type" value="Genomic_DNA"/>
</dbReference>
<reference evidence="9" key="2">
    <citation type="submission" date="2020-09" db="EMBL/GenBank/DDBJ databases">
        <authorList>
            <person name="Sun Q."/>
            <person name="Kim S."/>
        </authorList>
    </citation>
    <scope>NUCLEOTIDE SEQUENCE</scope>
    <source>
        <strain evidence="9">KCTC 22169</strain>
    </source>
</reference>
<evidence type="ECO:0000259" key="8">
    <source>
        <dbReference type="SMART" id="SM00563"/>
    </source>
</evidence>
<evidence type="ECO:0000313" key="9">
    <source>
        <dbReference type="EMBL" id="GGX40764.1"/>
    </source>
</evidence>
<keyword evidence="7 9" id="KW-0012">Acyltransferase</keyword>
<comment type="subcellular location">
    <subcellularLocation>
        <location evidence="1">Membrane</location>
    </subcellularLocation>
</comment>
<keyword evidence="5" id="KW-0443">Lipid metabolism</keyword>
<dbReference type="InterPro" id="IPR002123">
    <property type="entry name" value="Plipid/glycerol_acylTrfase"/>
</dbReference>
<keyword evidence="4" id="KW-1133">Transmembrane helix</keyword>